<evidence type="ECO:0000313" key="12">
    <source>
        <dbReference type="EMBL" id="QLQ80016.1"/>
    </source>
</evidence>
<dbReference type="EMBL" id="CP059270">
    <property type="protein sequence ID" value="QLQ80016.1"/>
    <property type="molecule type" value="Genomic_DNA"/>
</dbReference>
<sequence length="335" mass="36396">MRHYVRTPLLKQVFNGSGVRGPQFYLKYEFLQPSGSFKSRGIGYLILNEVEKAKARGSTIHVFISSGGNAGLAAAVASKAVDTKCTVVVPSTTKPHMISKIKNAGANVVLHGSHWQDADTYLRETAMKDLPAGEEPFYVHPFDDSRIWQGHSTMIDEIVEQLSQEGHSPLKIKGVISSVGGGGLYNGIIRGLERHGLADKIPMIAVETIGADAMTKSMEAGESVRLSEITSIATTLGASYIAQDSLDKAAKYKTKCFAQKDEEAVKACFKFLNDRNILVEPACAASLSLCYDIDTLEQIMQCNLTKDDIFIVIVCGGSSMTISDLEKVADELQIR</sequence>
<protein>
    <recommendedName>
        <fullName evidence="5">L-serine ammonia-lyase</fullName>
        <ecNumber evidence="5">4.3.1.17</ecNumber>
    </recommendedName>
</protein>
<evidence type="ECO:0000256" key="2">
    <source>
        <dbReference type="ARBA" id="ARBA00004496"/>
    </source>
</evidence>
<dbReference type="GO" id="GO:0004794">
    <property type="term" value="F:threonine deaminase activity"/>
    <property type="evidence" value="ECO:0007669"/>
    <property type="project" value="TreeGrafter"/>
</dbReference>
<comment type="subcellular location">
    <subcellularLocation>
        <location evidence="2">Cytoplasm</location>
    </subcellularLocation>
</comment>
<feature type="domain" description="Tryptophan synthase beta chain-like PALP" evidence="11">
    <location>
        <begin position="3"/>
        <end position="315"/>
    </location>
</feature>
<accession>A0A7H9HSC7</accession>
<dbReference type="InterPro" id="IPR050147">
    <property type="entry name" value="Ser/Thr_Dehydratase"/>
</dbReference>
<dbReference type="GO" id="GO:0005737">
    <property type="term" value="C:cytoplasm"/>
    <property type="evidence" value="ECO:0007669"/>
    <property type="project" value="UniProtKB-SubCell"/>
</dbReference>
<dbReference type="OrthoDB" id="7773036at2759"/>
<dbReference type="GO" id="GO:0003941">
    <property type="term" value="F:L-serine ammonia-lyase activity"/>
    <property type="evidence" value="ECO:0007669"/>
    <property type="project" value="UniProtKB-EC"/>
</dbReference>
<keyword evidence="8" id="KW-0663">Pyridoxal phosphate</keyword>
<dbReference type="GO" id="GO:0006565">
    <property type="term" value="P:L-serine catabolic process"/>
    <property type="evidence" value="ECO:0007669"/>
    <property type="project" value="TreeGrafter"/>
</dbReference>
<dbReference type="Proteomes" id="UP000510647">
    <property type="component" value="Chromosome 4"/>
</dbReference>
<comment type="pathway">
    <text evidence="3">Carbohydrate biosynthesis; gluconeogenesis.</text>
</comment>
<evidence type="ECO:0000256" key="3">
    <source>
        <dbReference type="ARBA" id="ARBA00004742"/>
    </source>
</evidence>
<dbReference type="FunFam" id="3.40.50.1100:FF:000040">
    <property type="entry name" value="L-serine dehydratase, putative"/>
    <property type="match status" value="1"/>
</dbReference>
<evidence type="ECO:0000259" key="11">
    <source>
        <dbReference type="Pfam" id="PF00291"/>
    </source>
</evidence>
<organism evidence="12 13">
    <name type="scientific">Torulaspora globosa</name>
    <dbReference type="NCBI Taxonomy" id="48254"/>
    <lineage>
        <taxon>Eukaryota</taxon>
        <taxon>Fungi</taxon>
        <taxon>Dikarya</taxon>
        <taxon>Ascomycota</taxon>
        <taxon>Saccharomycotina</taxon>
        <taxon>Saccharomycetes</taxon>
        <taxon>Saccharomycetales</taxon>
        <taxon>Saccharomycetaceae</taxon>
        <taxon>Torulaspora</taxon>
    </lineage>
</organism>
<keyword evidence="13" id="KW-1185">Reference proteome</keyword>
<dbReference type="AlphaFoldDB" id="A0A7H9HSC7"/>
<comment type="similarity">
    <text evidence="4">Belongs to the serine/threonine dehydratase family.</text>
</comment>
<dbReference type="Gene3D" id="3.40.50.1100">
    <property type="match status" value="2"/>
</dbReference>
<keyword evidence="6" id="KW-0312">Gluconeogenesis</keyword>
<evidence type="ECO:0000256" key="7">
    <source>
        <dbReference type="ARBA" id="ARBA00022490"/>
    </source>
</evidence>
<evidence type="ECO:0000256" key="9">
    <source>
        <dbReference type="ARBA" id="ARBA00023239"/>
    </source>
</evidence>
<dbReference type="GO" id="GO:0006094">
    <property type="term" value="P:gluconeogenesis"/>
    <property type="evidence" value="ECO:0007669"/>
    <property type="project" value="UniProtKB-KW"/>
</dbReference>
<dbReference type="PANTHER" id="PTHR48078:SF2">
    <property type="entry name" value="CATABOLIC L-SERINE_THREONINE DEHYDRATASE"/>
    <property type="match status" value="1"/>
</dbReference>
<dbReference type="GO" id="GO:0006567">
    <property type="term" value="P:L-threonine catabolic process"/>
    <property type="evidence" value="ECO:0007669"/>
    <property type="project" value="TreeGrafter"/>
</dbReference>
<comment type="cofactor">
    <cofactor evidence="1">
        <name>pyridoxal 5'-phosphate</name>
        <dbReference type="ChEBI" id="CHEBI:597326"/>
    </cofactor>
</comment>
<reference evidence="12 13" key="1">
    <citation type="submission" date="2020-06" db="EMBL/GenBank/DDBJ databases">
        <title>The yeast mating-type switching endonuclease HO is a domesticated member of an unorthodox homing genetic element family.</title>
        <authorList>
            <person name="Coughlan A.Y."/>
            <person name="Lombardi L."/>
            <person name="Braun-Galleani S."/>
            <person name="Martos A.R."/>
            <person name="Galeote V."/>
            <person name="Bigey F."/>
            <person name="Dequin S."/>
            <person name="Byrne K.P."/>
            <person name="Wolfe K.H."/>
        </authorList>
    </citation>
    <scope>NUCLEOTIDE SEQUENCE [LARGE SCALE GENOMIC DNA]</scope>
    <source>
        <strain evidence="12 13">CBS2947</strain>
    </source>
</reference>
<comment type="catalytic activity">
    <reaction evidence="10">
        <text>L-serine = pyruvate + NH4(+)</text>
        <dbReference type="Rhea" id="RHEA:19169"/>
        <dbReference type="ChEBI" id="CHEBI:15361"/>
        <dbReference type="ChEBI" id="CHEBI:28938"/>
        <dbReference type="ChEBI" id="CHEBI:33384"/>
        <dbReference type="EC" id="4.3.1.17"/>
    </reaction>
</comment>
<keyword evidence="9" id="KW-0456">Lyase</keyword>
<dbReference type="PANTHER" id="PTHR48078">
    <property type="entry name" value="THREONINE DEHYDRATASE, MITOCHONDRIAL-RELATED"/>
    <property type="match status" value="1"/>
</dbReference>
<dbReference type="GO" id="GO:0009097">
    <property type="term" value="P:isoleucine biosynthetic process"/>
    <property type="evidence" value="ECO:0007669"/>
    <property type="project" value="TreeGrafter"/>
</dbReference>
<dbReference type="InterPro" id="IPR001926">
    <property type="entry name" value="TrpB-like_PALP"/>
</dbReference>
<evidence type="ECO:0000256" key="6">
    <source>
        <dbReference type="ARBA" id="ARBA00022432"/>
    </source>
</evidence>
<evidence type="ECO:0000256" key="4">
    <source>
        <dbReference type="ARBA" id="ARBA00010869"/>
    </source>
</evidence>
<evidence type="ECO:0000256" key="10">
    <source>
        <dbReference type="ARBA" id="ARBA00049406"/>
    </source>
</evidence>
<evidence type="ECO:0000256" key="8">
    <source>
        <dbReference type="ARBA" id="ARBA00022898"/>
    </source>
</evidence>
<name>A0A7H9HSC7_9SACH</name>
<dbReference type="InterPro" id="IPR036052">
    <property type="entry name" value="TrpB-like_PALP_sf"/>
</dbReference>
<keyword evidence="7" id="KW-0963">Cytoplasm</keyword>
<evidence type="ECO:0000256" key="1">
    <source>
        <dbReference type="ARBA" id="ARBA00001933"/>
    </source>
</evidence>
<dbReference type="GO" id="GO:0030170">
    <property type="term" value="F:pyridoxal phosphate binding"/>
    <property type="evidence" value="ECO:0007669"/>
    <property type="project" value="InterPro"/>
</dbReference>
<proteinExistence type="inferred from homology"/>
<dbReference type="InterPro" id="IPR000634">
    <property type="entry name" value="Ser/Thr_deHydtase_PyrdxlP-BS"/>
</dbReference>
<dbReference type="EC" id="4.3.1.17" evidence="5"/>
<gene>
    <name evidence="12" type="ORF">HG537_0D00160</name>
</gene>
<dbReference type="Pfam" id="PF00291">
    <property type="entry name" value="PALP"/>
    <property type="match status" value="1"/>
</dbReference>
<evidence type="ECO:0000313" key="13">
    <source>
        <dbReference type="Proteomes" id="UP000510647"/>
    </source>
</evidence>
<dbReference type="PROSITE" id="PS00165">
    <property type="entry name" value="DEHYDRATASE_SER_THR"/>
    <property type="match status" value="1"/>
</dbReference>
<evidence type="ECO:0000256" key="5">
    <source>
        <dbReference type="ARBA" id="ARBA00012093"/>
    </source>
</evidence>
<dbReference type="SUPFAM" id="SSF53686">
    <property type="entry name" value="Tryptophan synthase beta subunit-like PLP-dependent enzymes"/>
    <property type="match status" value="1"/>
</dbReference>